<comment type="similarity">
    <text evidence="2">Belongs to the bacterial sugar transferase family.</text>
</comment>
<feature type="transmembrane region" description="Helical" evidence="7">
    <location>
        <begin position="42"/>
        <end position="62"/>
    </location>
</feature>
<evidence type="ECO:0000256" key="5">
    <source>
        <dbReference type="ARBA" id="ARBA00022989"/>
    </source>
</evidence>
<keyword evidence="5 7" id="KW-1133">Transmembrane helix</keyword>
<dbReference type="GO" id="GO:0016020">
    <property type="term" value="C:membrane"/>
    <property type="evidence" value="ECO:0007669"/>
    <property type="project" value="UniProtKB-SubCell"/>
</dbReference>
<comment type="subcellular location">
    <subcellularLocation>
        <location evidence="1">Membrane</location>
        <topology evidence="1">Multi-pass membrane protein</topology>
    </subcellularLocation>
</comment>
<dbReference type="Proteomes" id="UP000249324">
    <property type="component" value="Unassembled WGS sequence"/>
</dbReference>
<evidence type="ECO:0000256" key="7">
    <source>
        <dbReference type="SAM" id="Phobius"/>
    </source>
</evidence>
<feature type="transmembrane region" description="Helical" evidence="7">
    <location>
        <begin position="116"/>
        <end position="136"/>
    </location>
</feature>
<accession>A0ABD6FBU1</accession>
<evidence type="ECO:0000313" key="10">
    <source>
        <dbReference type="Proteomes" id="UP000249324"/>
    </source>
</evidence>
<keyword evidence="3 9" id="KW-0808">Transferase</keyword>
<dbReference type="EMBL" id="QGUI02000024">
    <property type="protein sequence ID" value="MFO7191328.1"/>
    <property type="molecule type" value="Genomic_DNA"/>
</dbReference>
<proteinExistence type="inferred from homology"/>
<keyword evidence="6 7" id="KW-0472">Membrane</keyword>
<keyword evidence="4 7" id="KW-0812">Transmembrane</keyword>
<evidence type="ECO:0000256" key="3">
    <source>
        <dbReference type="ARBA" id="ARBA00022679"/>
    </source>
</evidence>
<evidence type="ECO:0000256" key="2">
    <source>
        <dbReference type="ARBA" id="ARBA00006464"/>
    </source>
</evidence>
<dbReference type="PANTHER" id="PTHR30576">
    <property type="entry name" value="COLANIC BIOSYNTHESIS UDP-GLUCOSE LIPID CARRIER TRANSFERASE"/>
    <property type="match status" value="1"/>
</dbReference>
<gene>
    <name evidence="9" type="ORF">DIU77_003710</name>
</gene>
<dbReference type="PANTHER" id="PTHR30576:SF10">
    <property type="entry name" value="SLL5057 PROTEIN"/>
    <property type="match status" value="1"/>
</dbReference>
<dbReference type="AlphaFoldDB" id="A0ABD6FBU1"/>
<sequence length="505" mass="55981">MSDRVESSTPTVPAQPRLDREAFYSRSFRPPVTAWERRYRQWIIAADLAATVVVVVVVGAIMQTRHPHWGVTPLFGLPSLITLEVLTVGAVMLAFGLSRVWHPVVLGQGPEEFGRLGKGLFASIVALNVALLAAGSPAGARFWVFVVVPAIALLVFPQRYLARRWLHRARKQGRCLLPVLATGTHQSITDLIDRTKKAPHVGWRVAAACTVHGGSDERTEIDGVPVVGRFTDVAEHVKRGGYRIVAVTPDQYWTPERLRRLAWDLEGTGTEMVIAPGLMEVAGPRLHISGVLGMPLLRVSQPAFTGFSRLVKSVVDRVGSLVLLLLLSPLMLVTAVAVKLDSRGPVLFRQRRIGKDGVPFTVLKFRTMVPDADRMRADLIEVNEGAGLLFKLRRDPRVTRVGRLLRRYSIDELPQLFNVLAGSMSLVGPRPPLPEETARYAPSVRRRLLVKPGMTGLWQVSGRSELSWEESVRLDLRYVEDWSLALDLMILWKTLRAVIGGEGAY</sequence>
<dbReference type="Pfam" id="PF02397">
    <property type="entry name" value="Bac_transf"/>
    <property type="match status" value="1"/>
</dbReference>
<dbReference type="InterPro" id="IPR003362">
    <property type="entry name" value="Bact_transf"/>
</dbReference>
<dbReference type="EC" id="2.7.8.-" evidence="9"/>
<reference evidence="9 10" key="1">
    <citation type="journal article" date="2021" name="BMC Genomics">
        <title>Genome-resolved metagenome and metatranscriptome analyses of thermophilic composting reveal key bacterial players and their metabolic interactions.</title>
        <authorList>
            <person name="Braga L.P.P."/>
            <person name="Pereira R.V."/>
            <person name="Martins L.F."/>
            <person name="Moura L.M.S."/>
            <person name="Sanchez F.B."/>
            <person name="Patane J.S.L."/>
            <person name="da Silva A.M."/>
            <person name="Setubal J.C."/>
        </authorList>
    </citation>
    <scope>NUCLEOTIDE SEQUENCE [LARGE SCALE GENOMIC DNA]</scope>
    <source>
        <strain evidence="9">ZC4RG45</strain>
    </source>
</reference>
<dbReference type="NCBIfam" id="TIGR03025">
    <property type="entry name" value="EPS_sugtrans"/>
    <property type="match status" value="1"/>
</dbReference>
<name>A0ABD6FBU1_9PSEU</name>
<evidence type="ECO:0000256" key="1">
    <source>
        <dbReference type="ARBA" id="ARBA00004141"/>
    </source>
</evidence>
<dbReference type="Gene3D" id="3.40.50.720">
    <property type="entry name" value="NAD(P)-binding Rossmann-like Domain"/>
    <property type="match status" value="1"/>
</dbReference>
<dbReference type="InterPro" id="IPR017475">
    <property type="entry name" value="EPS_sugar_tfrase"/>
</dbReference>
<evidence type="ECO:0000256" key="4">
    <source>
        <dbReference type="ARBA" id="ARBA00022692"/>
    </source>
</evidence>
<evidence type="ECO:0000256" key="6">
    <source>
        <dbReference type="ARBA" id="ARBA00023136"/>
    </source>
</evidence>
<evidence type="ECO:0000259" key="8">
    <source>
        <dbReference type="Pfam" id="PF02397"/>
    </source>
</evidence>
<evidence type="ECO:0000313" key="9">
    <source>
        <dbReference type="EMBL" id="MFO7191328.1"/>
    </source>
</evidence>
<organism evidence="9 10">
    <name type="scientific">Thermocrispum agreste</name>
    <dbReference type="NCBI Taxonomy" id="37925"/>
    <lineage>
        <taxon>Bacteria</taxon>
        <taxon>Bacillati</taxon>
        <taxon>Actinomycetota</taxon>
        <taxon>Actinomycetes</taxon>
        <taxon>Pseudonocardiales</taxon>
        <taxon>Pseudonocardiaceae</taxon>
        <taxon>Thermocrispum</taxon>
    </lineage>
</organism>
<protein>
    <submittedName>
        <fullName evidence="9">Sugar transferase</fullName>
        <ecNumber evidence="9">2.7.8.-</ecNumber>
    </submittedName>
</protein>
<feature type="transmembrane region" description="Helical" evidence="7">
    <location>
        <begin position="142"/>
        <end position="162"/>
    </location>
</feature>
<comment type="caution">
    <text evidence="9">The sequence shown here is derived from an EMBL/GenBank/DDBJ whole genome shotgun (WGS) entry which is preliminary data.</text>
</comment>
<feature type="transmembrane region" description="Helical" evidence="7">
    <location>
        <begin position="74"/>
        <end position="95"/>
    </location>
</feature>
<dbReference type="GO" id="GO:0016740">
    <property type="term" value="F:transferase activity"/>
    <property type="evidence" value="ECO:0007669"/>
    <property type="project" value="UniProtKB-KW"/>
</dbReference>
<feature type="domain" description="Bacterial sugar transferase" evidence="8">
    <location>
        <begin position="312"/>
        <end position="499"/>
    </location>
</feature>
<feature type="transmembrane region" description="Helical" evidence="7">
    <location>
        <begin position="318"/>
        <end position="338"/>
    </location>
</feature>